<keyword evidence="3" id="KW-1185">Reference proteome</keyword>
<keyword evidence="1" id="KW-1133">Transmembrane helix</keyword>
<dbReference type="OrthoDB" id="25993at445"/>
<comment type="caution">
    <text evidence="2">The sequence shown here is derived from an EMBL/GenBank/DDBJ whole genome shotgun (WGS) entry which is preliminary data.</text>
</comment>
<accession>A0A0W0WN94</accession>
<name>A0A0W0WN94_9GAMM</name>
<protein>
    <submittedName>
        <fullName evidence="2">Uncharacterized protein</fullName>
    </submittedName>
</protein>
<sequence length="60" mass="6358">MNDKDNQNEGIGIIAIIVIVILAAIGLYYFFSTHRPVTALAPNNHVPLEAPVPVSGNTGT</sequence>
<keyword evidence="1" id="KW-0812">Transmembrane</keyword>
<dbReference type="Proteomes" id="UP000054725">
    <property type="component" value="Unassembled WGS sequence"/>
</dbReference>
<dbReference type="RefSeq" id="WP_058505116.1">
    <property type="nucleotide sequence ID" value="NZ_CAAAIF010000012.1"/>
</dbReference>
<evidence type="ECO:0000313" key="2">
    <source>
        <dbReference type="EMBL" id="KTD33810.1"/>
    </source>
</evidence>
<organism evidence="2 3">
    <name type="scientific">Legionella nautarum</name>
    <dbReference type="NCBI Taxonomy" id="45070"/>
    <lineage>
        <taxon>Bacteria</taxon>
        <taxon>Pseudomonadati</taxon>
        <taxon>Pseudomonadota</taxon>
        <taxon>Gammaproteobacteria</taxon>
        <taxon>Legionellales</taxon>
        <taxon>Legionellaceae</taxon>
        <taxon>Legionella</taxon>
    </lineage>
</organism>
<evidence type="ECO:0000256" key="1">
    <source>
        <dbReference type="SAM" id="Phobius"/>
    </source>
</evidence>
<gene>
    <name evidence="2" type="ORF">Lnau_2102</name>
</gene>
<evidence type="ECO:0000313" key="3">
    <source>
        <dbReference type="Proteomes" id="UP000054725"/>
    </source>
</evidence>
<dbReference type="STRING" id="45070.Lnau_2102"/>
<proteinExistence type="predicted"/>
<dbReference type="AlphaFoldDB" id="A0A0W0WN94"/>
<feature type="transmembrane region" description="Helical" evidence="1">
    <location>
        <begin position="12"/>
        <end position="31"/>
    </location>
</feature>
<dbReference type="EMBL" id="LNYO01000021">
    <property type="protein sequence ID" value="KTD33810.1"/>
    <property type="molecule type" value="Genomic_DNA"/>
</dbReference>
<dbReference type="PATRIC" id="fig|45070.6.peg.2216"/>
<keyword evidence="1" id="KW-0472">Membrane</keyword>
<reference evidence="2 3" key="1">
    <citation type="submission" date="2015-11" db="EMBL/GenBank/DDBJ databases">
        <title>Genomic analysis of 38 Legionella species identifies large and diverse effector repertoires.</title>
        <authorList>
            <person name="Burstein D."/>
            <person name="Amaro F."/>
            <person name="Zusman T."/>
            <person name="Lifshitz Z."/>
            <person name="Cohen O."/>
            <person name="Gilbert J.A."/>
            <person name="Pupko T."/>
            <person name="Shuman H.A."/>
            <person name="Segal G."/>
        </authorList>
    </citation>
    <scope>NUCLEOTIDE SEQUENCE [LARGE SCALE GENOMIC DNA]</scope>
    <source>
        <strain evidence="2 3">ATCC 49506</strain>
    </source>
</reference>